<accession>A0ABM4WPA4</accession>
<keyword evidence="7" id="KW-1185">Reference proteome</keyword>
<dbReference type="PROSITE" id="PS50808">
    <property type="entry name" value="ZF_BED"/>
    <property type="match status" value="1"/>
</dbReference>
<reference evidence="8" key="1">
    <citation type="submission" date="2025-08" db="UniProtKB">
        <authorList>
            <consortium name="RefSeq"/>
        </authorList>
    </citation>
    <scope>IDENTIFICATION</scope>
    <source>
        <tissue evidence="8">Leaves</tissue>
    </source>
</reference>
<organism evidence="7 8">
    <name type="scientific">Coffea arabica</name>
    <name type="common">Arabian coffee</name>
    <dbReference type="NCBI Taxonomy" id="13443"/>
    <lineage>
        <taxon>Eukaryota</taxon>
        <taxon>Viridiplantae</taxon>
        <taxon>Streptophyta</taxon>
        <taxon>Embryophyta</taxon>
        <taxon>Tracheophyta</taxon>
        <taxon>Spermatophyta</taxon>
        <taxon>Magnoliopsida</taxon>
        <taxon>eudicotyledons</taxon>
        <taxon>Gunneridae</taxon>
        <taxon>Pentapetalae</taxon>
        <taxon>asterids</taxon>
        <taxon>lamiids</taxon>
        <taxon>Gentianales</taxon>
        <taxon>Rubiaceae</taxon>
        <taxon>Ixoroideae</taxon>
        <taxon>Gardenieae complex</taxon>
        <taxon>Bertiereae - Coffeeae clade</taxon>
        <taxon>Coffeeae</taxon>
        <taxon>Coffea</taxon>
    </lineage>
</organism>
<feature type="domain" description="BED-type" evidence="6">
    <location>
        <begin position="17"/>
        <end position="73"/>
    </location>
</feature>
<dbReference type="Pfam" id="PF04937">
    <property type="entry name" value="DUF659"/>
    <property type="match status" value="1"/>
</dbReference>
<evidence type="ECO:0000256" key="4">
    <source>
        <dbReference type="PROSITE-ProRule" id="PRU00027"/>
    </source>
</evidence>
<evidence type="ECO:0000259" key="6">
    <source>
        <dbReference type="PROSITE" id="PS50808"/>
    </source>
</evidence>
<sequence length="292" mass="33260">MSSSASKKQSRKNAPGARLDPGWDHGIEIDSNKKQFQCKYCGITRAGGVYRLKHHLACTHTNVEPCPSVPEDVRTQMFDLLSASSEESRKKKQRVSTMYDLKEEEGEVKQQAKKCSMDNFVVRKSGGLNVRQTTINEKWKKQDRDEVCQIMARWFYTSAVPFNAVNSPLFPLMIRKLGEYGKGFKPPSYHEMRVTFLKKERKRTMNNFLVNSPAGTVFLSSVDTTDISKTAQKLFELLDGIVEKIGEDNVVQVITDNASNYKAAGKILMEKRKRLFWTPCAAHCIDLMLEDF</sequence>
<evidence type="ECO:0000256" key="1">
    <source>
        <dbReference type="ARBA" id="ARBA00022723"/>
    </source>
</evidence>
<dbReference type="GeneID" id="113728901"/>
<dbReference type="InterPro" id="IPR012337">
    <property type="entry name" value="RNaseH-like_sf"/>
</dbReference>
<keyword evidence="3" id="KW-0862">Zinc</keyword>
<dbReference type="InterPro" id="IPR003656">
    <property type="entry name" value="Znf_BED"/>
</dbReference>
<proteinExistence type="predicted"/>
<dbReference type="PANTHER" id="PTHR32166">
    <property type="entry name" value="OSJNBA0013A04.12 PROTEIN"/>
    <property type="match status" value="1"/>
</dbReference>
<dbReference type="SUPFAM" id="SSF53098">
    <property type="entry name" value="Ribonuclease H-like"/>
    <property type="match status" value="1"/>
</dbReference>
<evidence type="ECO:0000256" key="2">
    <source>
        <dbReference type="ARBA" id="ARBA00022771"/>
    </source>
</evidence>
<keyword evidence="1" id="KW-0479">Metal-binding</keyword>
<dbReference type="RefSeq" id="XP_071933614.1">
    <property type="nucleotide sequence ID" value="XM_072077513.1"/>
</dbReference>
<gene>
    <name evidence="8" type="primary">LOC113728901</name>
</gene>
<dbReference type="PANTHER" id="PTHR32166:SF122">
    <property type="entry name" value="OS09G0499600 PROTEIN"/>
    <property type="match status" value="1"/>
</dbReference>
<evidence type="ECO:0000256" key="5">
    <source>
        <dbReference type="SAM" id="MobiDB-lite"/>
    </source>
</evidence>
<keyword evidence="2 4" id="KW-0863">Zinc-finger</keyword>
<feature type="region of interest" description="Disordered" evidence="5">
    <location>
        <begin position="1"/>
        <end position="26"/>
    </location>
</feature>
<dbReference type="Proteomes" id="UP001652660">
    <property type="component" value="Chromosome 2e"/>
</dbReference>
<evidence type="ECO:0000313" key="7">
    <source>
        <dbReference type="Proteomes" id="UP001652660"/>
    </source>
</evidence>
<protein>
    <recommendedName>
        <fullName evidence="6">BED-type domain-containing protein</fullName>
    </recommendedName>
</protein>
<evidence type="ECO:0000256" key="3">
    <source>
        <dbReference type="ARBA" id="ARBA00022833"/>
    </source>
</evidence>
<name>A0ABM4WPA4_COFAR</name>
<dbReference type="InterPro" id="IPR007021">
    <property type="entry name" value="DUF659"/>
</dbReference>
<evidence type="ECO:0000313" key="8">
    <source>
        <dbReference type="RefSeq" id="XP_071933614.1"/>
    </source>
</evidence>